<proteinExistence type="predicted"/>
<protein>
    <submittedName>
        <fullName evidence="3">Uncharacterized protein</fullName>
    </submittedName>
</protein>
<dbReference type="SUPFAM" id="SSF51126">
    <property type="entry name" value="Pectin lyase-like"/>
    <property type="match status" value="1"/>
</dbReference>
<gene>
    <name evidence="3" type="ORF">Goe8_c00830</name>
</gene>
<dbReference type="GO" id="GO:0019058">
    <property type="term" value="P:viral life cycle"/>
    <property type="evidence" value="ECO:0007669"/>
    <property type="project" value="UniProtKB-ARBA"/>
</dbReference>
<evidence type="ECO:0000256" key="2">
    <source>
        <dbReference type="ARBA" id="ARBA00022844"/>
    </source>
</evidence>
<reference evidence="3 4" key="1">
    <citation type="submission" date="2019-06" db="EMBL/GenBank/DDBJ databases">
        <authorList>
            <person name="Hertel R."/>
        </authorList>
    </citation>
    <scope>NUCLEOTIDE SEQUENCE [LARGE SCALE GENOMIC DNA]</scope>
</reference>
<evidence type="ECO:0000313" key="4">
    <source>
        <dbReference type="Proteomes" id="UP000317800"/>
    </source>
</evidence>
<keyword evidence="4" id="KW-1185">Reference proteome</keyword>
<dbReference type="Proteomes" id="UP000317800">
    <property type="component" value="Segment"/>
</dbReference>
<evidence type="ECO:0000256" key="1">
    <source>
        <dbReference type="ARBA" id="ARBA00004328"/>
    </source>
</evidence>
<accession>A0A516KMQ1</accession>
<name>A0A516KMQ1_9CAUD</name>
<keyword evidence="2" id="KW-0946">Virion</keyword>
<organism evidence="3 4">
    <name type="scientific">Bacillus phage vB_BmeM-Goe8</name>
    <dbReference type="NCBI Taxonomy" id="2593638"/>
    <lineage>
        <taxon>Viruses</taxon>
        <taxon>Duplodnaviria</taxon>
        <taxon>Heunggongvirae</taxon>
        <taxon>Uroviricota</taxon>
        <taxon>Caudoviricetes</taxon>
        <taxon>Herelleviridae</taxon>
        <taxon>Bastillevirinae</taxon>
        <taxon>Goettingenvirus</taxon>
        <taxon>Goettingenvirus goe8</taxon>
    </lineage>
</organism>
<dbReference type="InterPro" id="IPR011050">
    <property type="entry name" value="Pectin_lyase_fold/virulence"/>
</dbReference>
<comment type="subcellular location">
    <subcellularLocation>
        <location evidence="1">Virion</location>
    </subcellularLocation>
</comment>
<dbReference type="GO" id="GO:0051701">
    <property type="term" value="P:biological process involved in interaction with host"/>
    <property type="evidence" value="ECO:0007669"/>
    <property type="project" value="UniProtKB-ARBA"/>
</dbReference>
<sequence length="565" mass="61739">MTNLFRDYLYGNFPDPNKKIEEIGESVEGIDNKVGNLLRKNDGIASVLEYENLVLNKGTAIEDWKPAIQKAIDDINIRGGGKVRIPENTFQIYSMITVKPNVEVILDTGTIIKIMGDFDAFRINKNGKLTGGRIIVNGGPFTKSVVLLDGIDKFSTNYHNTSIKDLEIIGLYGIYTGSAIRMYAKGDGYNICWVTTNNVTISYFEKGIFLDCQDVGGGKYQWVNGNFFSNIGISHCVYPIYLGGSTALPNETSGNTFNGLQIQAGSMMQRYIYISGSNNRFDGMLWDPQASPTVSKVEFSATSAYNVVQTNLSKTQTNAILDRGISNSVTGAQNSFTKALIPPSSLPAENFSGNQDDFFAFADKRYTVTQTAGAPLTAGALSSLFNPNPDLSVTWDASLATAQNPIVIEIDFLGASITYLGNFGISSGPWKEQPKNIKIEWFDGTNWQLVIDATENYNQHYVCPISKNSVRKVRFSFYGTDGTTSMRINRIFAQAGTQVGHTWLPRNGGALYGDIDMSTKQVKNSSAVQLTNTTSASVANNSLFLEGGVLKFKDNAGVVKTVTLS</sequence>
<dbReference type="EMBL" id="MN043729">
    <property type="protein sequence ID" value="QDP42856.1"/>
    <property type="molecule type" value="Genomic_DNA"/>
</dbReference>
<dbReference type="Gene3D" id="2.160.20.10">
    <property type="entry name" value="Single-stranded right-handed beta-helix, Pectin lyase-like"/>
    <property type="match status" value="1"/>
</dbReference>
<dbReference type="InterPro" id="IPR012334">
    <property type="entry name" value="Pectin_lyas_fold"/>
</dbReference>
<evidence type="ECO:0000313" key="3">
    <source>
        <dbReference type="EMBL" id="QDP42856.1"/>
    </source>
</evidence>
<dbReference type="GO" id="GO:0044423">
    <property type="term" value="C:virion component"/>
    <property type="evidence" value="ECO:0007669"/>
    <property type="project" value="UniProtKB-KW"/>
</dbReference>